<keyword evidence="1" id="KW-0472">Membrane</keyword>
<reference evidence="2" key="1">
    <citation type="submission" date="2019-08" db="EMBL/GenBank/DDBJ databases">
        <authorList>
            <person name="Kucharzyk K."/>
            <person name="Murdoch R.W."/>
            <person name="Higgins S."/>
            <person name="Loffler F."/>
        </authorList>
    </citation>
    <scope>NUCLEOTIDE SEQUENCE</scope>
</reference>
<feature type="transmembrane region" description="Helical" evidence="1">
    <location>
        <begin position="20"/>
        <end position="53"/>
    </location>
</feature>
<evidence type="ECO:0000313" key="2">
    <source>
        <dbReference type="EMBL" id="MPL57724.1"/>
    </source>
</evidence>
<sequence>MYWPPMLLWAGIPFGKGGGSFPLILPLFLIYPIVLALMIVFAPFMLLAILLTWSSGRGRFLLLIGPYSYRLWCALRGMNADIRDNKTRIKVQFI</sequence>
<keyword evidence="1" id="KW-1133">Transmembrane helix</keyword>
<name>A0A644SSX7_9ZZZZ</name>
<gene>
    <name evidence="2" type="ORF">SDC9_03233</name>
</gene>
<proteinExistence type="predicted"/>
<organism evidence="2">
    <name type="scientific">bioreactor metagenome</name>
    <dbReference type="NCBI Taxonomy" id="1076179"/>
    <lineage>
        <taxon>unclassified sequences</taxon>
        <taxon>metagenomes</taxon>
        <taxon>ecological metagenomes</taxon>
    </lineage>
</organism>
<keyword evidence="1" id="KW-0812">Transmembrane</keyword>
<dbReference type="AlphaFoldDB" id="A0A644SSX7"/>
<evidence type="ECO:0000256" key="1">
    <source>
        <dbReference type="SAM" id="Phobius"/>
    </source>
</evidence>
<dbReference type="EMBL" id="VSSQ01000005">
    <property type="protein sequence ID" value="MPL57724.1"/>
    <property type="molecule type" value="Genomic_DNA"/>
</dbReference>
<comment type="caution">
    <text evidence="2">The sequence shown here is derived from an EMBL/GenBank/DDBJ whole genome shotgun (WGS) entry which is preliminary data.</text>
</comment>
<accession>A0A644SSX7</accession>
<protein>
    <submittedName>
        <fullName evidence="2">Uncharacterized protein</fullName>
    </submittedName>
</protein>